<proteinExistence type="predicted"/>
<name>A0A4V2XXC5_9ACTN</name>
<gene>
    <name evidence="1" type="ORF">E1212_08200</name>
</gene>
<accession>A0A4V2XXC5</accession>
<keyword evidence="2" id="KW-1185">Reference proteome</keyword>
<protein>
    <submittedName>
        <fullName evidence="1">DUF3090 family protein</fullName>
    </submittedName>
</protein>
<dbReference type="EMBL" id="SMKL01000014">
    <property type="protein sequence ID" value="TDC52565.1"/>
    <property type="molecule type" value="Genomic_DNA"/>
</dbReference>
<dbReference type="Proteomes" id="UP000295621">
    <property type="component" value="Unassembled WGS sequence"/>
</dbReference>
<comment type="caution">
    <text evidence="1">The sequence shown here is derived from an EMBL/GenBank/DDBJ whole genome shotgun (WGS) entry which is preliminary data.</text>
</comment>
<evidence type="ECO:0000313" key="2">
    <source>
        <dbReference type="Proteomes" id="UP000295621"/>
    </source>
</evidence>
<evidence type="ECO:0000313" key="1">
    <source>
        <dbReference type="EMBL" id="TDC52565.1"/>
    </source>
</evidence>
<dbReference type="InterPro" id="IPR021441">
    <property type="entry name" value="DUF3090"/>
</dbReference>
<organism evidence="1 2">
    <name type="scientific">Jiangella ureilytica</name>
    <dbReference type="NCBI Taxonomy" id="2530374"/>
    <lineage>
        <taxon>Bacteria</taxon>
        <taxon>Bacillati</taxon>
        <taxon>Actinomycetota</taxon>
        <taxon>Actinomycetes</taxon>
        <taxon>Jiangellales</taxon>
        <taxon>Jiangellaceae</taxon>
        <taxon>Jiangella</taxon>
    </lineage>
</organism>
<sequence>MSAQVYRFDQPDRFIAGTVGRPGERSFFLQARDATKLISVLLEKEQVSVLAERVDNMLDEILRRAGGLTSVPAVAPTELEDLDPLEQPIVEEFRVGSMTLKWDSEDEIVEVAAYAVVDDDSEPPDDPEESDRDVMVVRLSGAEARAFVKRAQALVAAGRPPCPLCSLPLDPSGHVCPRQNGYRRRD</sequence>
<reference evidence="1 2" key="1">
    <citation type="submission" date="2019-02" db="EMBL/GenBank/DDBJ databases">
        <title>Draft genome sequences of novel Actinobacteria.</title>
        <authorList>
            <person name="Sahin N."/>
            <person name="Ay H."/>
            <person name="Saygin H."/>
        </authorList>
    </citation>
    <scope>NUCLEOTIDE SEQUENCE [LARGE SCALE GENOMIC DNA]</scope>
    <source>
        <strain evidence="1 2">KC603</strain>
    </source>
</reference>
<dbReference type="Pfam" id="PF11290">
    <property type="entry name" value="DUF3090"/>
    <property type="match status" value="1"/>
</dbReference>
<dbReference type="RefSeq" id="WP_131981161.1">
    <property type="nucleotide sequence ID" value="NZ_SMKL01000014.1"/>
</dbReference>
<dbReference type="AlphaFoldDB" id="A0A4V2XXC5"/>
<dbReference type="OrthoDB" id="156387at2"/>
<dbReference type="NCBIfam" id="TIGR03847">
    <property type="entry name" value="conserved hypothetical protein"/>
    <property type="match status" value="1"/>
</dbReference>